<evidence type="ECO:0000259" key="7">
    <source>
        <dbReference type="PROSITE" id="PS50850"/>
    </source>
</evidence>
<evidence type="ECO:0000256" key="5">
    <source>
        <dbReference type="ARBA" id="ARBA00023136"/>
    </source>
</evidence>
<dbReference type="InterPro" id="IPR011701">
    <property type="entry name" value="MFS"/>
</dbReference>
<dbReference type="GO" id="GO:0015203">
    <property type="term" value="F:polyamine transmembrane transporter activity"/>
    <property type="evidence" value="ECO:0007669"/>
    <property type="project" value="TreeGrafter"/>
</dbReference>
<accession>E3R153</accession>
<keyword evidence="3 6" id="KW-0812">Transmembrane</keyword>
<dbReference type="GO" id="GO:0010509">
    <property type="term" value="P:intracellular polyamine homeostasis"/>
    <property type="evidence" value="ECO:0007669"/>
    <property type="project" value="TreeGrafter"/>
</dbReference>
<dbReference type="HOGENOM" id="CLU_008455_8_5_1"/>
<protein>
    <submittedName>
        <fullName evidence="8">Major facilitator superfamily transporter</fullName>
    </submittedName>
</protein>
<dbReference type="InterPro" id="IPR020846">
    <property type="entry name" value="MFS_dom"/>
</dbReference>
<dbReference type="PANTHER" id="PTHR23502">
    <property type="entry name" value="MAJOR FACILITATOR SUPERFAMILY"/>
    <property type="match status" value="1"/>
</dbReference>
<dbReference type="Gene3D" id="1.20.1250.20">
    <property type="entry name" value="MFS general substrate transporter like domains"/>
    <property type="match status" value="1"/>
</dbReference>
<dbReference type="GO" id="GO:0005886">
    <property type="term" value="C:plasma membrane"/>
    <property type="evidence" value="ECO:0007669"/>
    <property type="project" value="TreeGrafter"/>
</dbReference>
<dbReference type="AlphaFoldDB" id="E3R153"/>
<comment type="subcellular location">
    <subcellularLocation>
        <location evidence="1">Membrane</location>
        <topology evidence="1">Multi-pass membrane protein</topology>
    </subcellularLocation>
</comment>
<feature type="transmembrane region" description="Helical" evidence="6">
    <location>
        <begin position="181"/>
        <end position="198"/>
    </location>
</feature>
<dbReference type="InterPro" id="IPR036259">
    <property type="entry name" value="MFS_trans_sf"/>
</dbReference>
<feature type="transmembrane region" description="Helical" evidence="6">
    <location>
        <begin position="148"/>
        <end position="175"/>
    </location>
</feature>
<keyword evidence="2" id="KW-0813">Transport</keyword>
<dbReference type="CDD" id="cd17323">
    <property type="entry name" value="MFS_Tpo1_MDR_like"/>
    <property type="match status" value="1"/>
</dbReference>
<dbReference type="OrthoDB" id="3936150at2759"/>
<evidence type="ECO:0000256" key="2">
    <source>
        <dbReference type="ARBA" id="ARBA00022448"/>
    </source>
</evidence>
<reference evidence="9" key="1">
    <citation type="journal article" date="2012" name="Nat. Genet.">
        <title>Lifestyle transitions in plant pathogenic Colletotrichum fungi deciphered by genome and transcriptome analyses.</title>
        <authorList>
            <person name="O'Connell R.J."/>
            <person name="Thon M.R."/>
            <person name="Hacquard S."/>
            <person name="Amyotte S.G."/>
            <person name="Kleemann J."/>
            <person name="Torres M.F."/>
            <person name="Damm U."/>
            <person name="Buiate E.A."/>
            <person name="Epstein L."/>
            <person name="Alkan N."/>
            <person name="Altmueller J."/>
            <person name="Alvarado-Balderrama L."/>
            <person name="Bauser C.A."/>
            <person name="Becker C."/>
            <person name="Birren B.W."/>
            <person name="Chen Z."/>
            <person name="Choi J."/>
            <person name="Crouch J.A."/>
            <person name="Duvick J.P."/>
            <person name="Farman M.A."/>
            <person name="Gan P."/>
            <person name="Heiman D."/>
            <person name="Henrissat B."/>
            <person name="Howard R.J."/>
            <person name="Kabbage M."/>
            <person name="Koch C."/>
            <person name="Kracher B."/>
            <person name="Kubo Y."/>
            <person name="Law A.D."/>
            <person name="Lebrun M.-H."/>
            <person name="Lee Y.-H."/>
            <person name="Miyara I."/>
            <person name="Moore N."/>
            <person name="Neumann U."/>
            <person name="Nordstroem K."/>
            <person name="Panaccione D.G."/>
            <person name="Panstruga R."/>
            <person name="Place M."/>
            <person name="Proctor R.H."/>
            <person name="Prusky D."/>
            <person name="Rech G."/>
            <person name="Reinhardt R."/>
            <person name="Rollins J.A."/>
            <person name="Rounsley S."/>
            <person name="Schardl C.L."/>
            <person name="Schwartz D.C."/>
            <person name="Shenoy N."/>
            <person name="Shirasu K."/>
            <person name="Sikhakolli U.R."/>
            <person name="Stueber K."/>
            <person name="Sukno S.A."/>
            <person name="Sweigard J.A."/>
            <person name="Takano Y."/>
            <person name="Takahara H."/>
            <person name="Trail F."/>
            <person name="van der Does H.C."/>
            <person name="Voll L.M."/>
            <person name="Will I."/>
            <person name="Young S."/>
            <person name="Zeng Q."/>
            <person name="Zhang J."/>
            <person name="Zhou S."/>
            <person name="Dickman M.B."/>
            <person name="Schulze-Lefert P."/>
            <person name="Ver Loren van Themaat E."/>
            <person name="Ma L.-J."/>
            <person name="Vaillancourt L.J."/>
        </authorList>
    </citation>
    <scope>NUCLEOTIDE SEQUENCE [LARGE SCALE GENOMIC DNA]</scope>
    <source>
        <strain evidence="9">M1.001 / M2 / FGSC 10212</strain>
    </source>
</reference>
<feature type="transmembrane region" description="Helical" evidence="6">
    <location>
        <begin position="116"/>
        <end position="136"/>
    </location>
</feature>
<feature type="domain" description="Major facilitator superfamily (MFS) profile" evidence="7">
    <location>
        <begin position="82"/>
        <end position="501"/>
    </location>
</feature>
<evidence type="ECO:0000313" key="9">
    <source>
        <dbReference type="Proteomes" id="UP000008782"/>
    </source>
</evidence>
<organism evidence="9">
    <name type="scientific">Colletotrichum graminicola (strain M1.001 / M2 / FGSC 10212)</name>
    <name type="common">Maize anthracnose fungus</name>
    <name type="synonym">Glomerella graminicola</name>
    <dbReference type="NCBI Taxonomy" id="645133"/>
    <lineage>
        <taxon>Eukaryota</taxon>
        <taxon>Fungi</taxon>
        <taxon>Dikarya</taxon>
        <taxon>Ascomycota</taxon>
        <taxon>Pezizomycotina</taxon>
        <taxon>Sordariomycetes</taxon>
        <taxon>Hypocreomycetidae</taxon>
        <taxon>Glomerellales</taxon>
        <taxon>Glomerellaceae</taxon>
        <taxon>Colletotrichum</taxon>
        <taxon>Colletotrichum graminicola species complex</taxon>
    </lineage>
</organism>
<evidence type="ECO:0000256" key="3">
    <source>
        <dbReference type="ARBA" id="ARBA00022692"/>
    </source>
</evidence>
<keyword evidence="9" id="KW-1185">Reference proteome</keyword>
<dbReference type="RefSeq" id="XP_008100861.1">
    <property type="nucleotide sequence ID" value="XM_008102670.1"/>
</dbReference>
<evidence type="ECO:0000313" key="8">
    <source>
        <dbReference type="EMBL" id="EFQ36841.1"/>
    </source>
</evidence>
<dbReference type="STRING" id="645133.E3R153"/>
<dbReference type="Pfam" id="PF07690">
    <property type="entry name" value="MFS_1"/>
    <property type="match status" value="1"/>
</dbReference>
<feature type="transmembrane region" description="Helical" evidence="6">
    <location>
        <begin position="450"/>
        <end position="467"/>
    </location>
</feature>
<feature type="transmembrane region" description="Helical" evidence="6">
    <location>
        <begin position="384"/>
        <end position="402"/>
    </location>
</feature>
<feature type="transmembrane region" description="Helical" evidence="6">
    <location>
        <begin position="332"/>
        <end position="352"/>
    </location>
</feature>
<proteinExistence type="predicted"/>
<dbReference type="VEuPathDB" id="FungiDB:GLRG_11988"/>
<dbReference type="Proteomes" id="UP000008782">
    <property type="component" value="Unassembled WGS sequence"/>
</dbReference>
<feature type="transmembrane region" description="Helical" evidence="6">
    <location>
        <begin position="210"/>
        <end position="232"/>
    </location>
</feature>
<evidence type="ECO:0000256" key="4">
    <source>
        <dbReference type="ARBA" id="ARBA00022989"/>
    </source>
</evidence>
<dbReference type="GeneID" id="24417351"/>
<dbReference type="SUPFAM" id="SSF103473">
    <property type="entry name" value="MFS general substrate transporter"/>
    <property type="match status" value="1"/>
</dbReference>
<dbReference type="FunFam" id="1.20.1250.20:FF:000172">
    <property type="entry name" value="MFS multidrug resistance transporter"/>
    <property type="match status" value="1"/>
</dbReference>
<feature type="transmembrane region" description="Helical" evidence="6">
    <location>
        <begin position="473"/>
        <end position="493"/>
    </location>
</feature>
<name>E3R153_COLGM</name>
<dbReference type="PROSITE" id="PS50850">
    <property type="entry name" value="MFS"/>
    <property type="match status" value="1"/>
</dbReference>
<evidence type="ECO:0000256" key="1">
    <source>
        <dbReference type="ARBA" id="ARBA00004141"/>
    </source>
</evidence>
<evidence type="ECO:0000256" key="6">
    <source>
        <dbReference type="SAM" id="Phobius"/>
    </source>
</evidence>
<dbReference type="EMBL" id="GG697618">
    <property type="protein sequence ID" value="EFQ36841.1"/>
    <property type="molecule type" value="Genomic_DNA"/>
</dbReference>
<keyword evidence="4 6" id="KW-1133">Transmembrane helix</keyword>
<sequence length="513" mass="56294">MSPNTATINAAPNYDRGQSMTAVQSHNGLPMTSQEKGMPDTENVPELRKIPRHERRGLLSSLALVAEISDSREYGKGKKWMMTIIVALAATASSFGSSVFYPALGIISLELHTSTAVTNMSLALYMLSMAVTPLWWASFSETQGRRTIYIISFTLFVAFSVISAVSVNIAMLVVFRTLTGGAAASVQAVGGGTIADLWEPKNRGRAMGIYYLGPLAGPGLAPIIGGVLTEFLGWRSTLWFLSIFGGCLLLMIILVLPETIARQNTDKAPKSKTARMYFIDPLLSLKYLRYSPILITVTTAAMAFASVFAVNMTLEVVYAKAPYNFDYIKIGLVYIAPTIGYAISSFGGGRWVDYIMAREARKAGRYDEEGKLTFLPEDRMRENVWLGSIFYPLGIIWLGWSLEYGLHWAVGCAACVFYGIGMMVAYSALTTMLTEFTPRRASIGIAINNFMRNIFSTATAMATEPLILALGSGWFSCLFALLALVTTIPALVLMRYKGPQYREVMDKRINKTS</sequence>
<feature type="transmembrane region" description="Helical" evidence="6">
    <location>
        <begin position="238"/>
        <end position="257"/>
    </location>
</feature>
<dbReference type="eggNOG" id="KOG0255">
    <property type="taxonomic scope" value="Eukaryota"/>
</dbReference>
<feature type="transmembrane region" description="Helical" evidence="6">
    <location>
        <begin position="80"/>
        <end position="104"/>
    </location>
</feature>
<feature type="transmembrane region" description="Helical" evidence="6">
    <location>
        <begin position="293"/>
        <end position="312"/>
    </location>
</feature>
<keyword evidence="5 6" id="KW-0472">Membrane</keyword>
<feature type="transmembrane region" description="Helical" evidence="6">
    <location>
        <begin position="408"/>
        <end position="429"/>
    </location>
</feature>
<gene>
    <name evidence="8" type="ORF">GLRG_11988</name>
</gene>
<dbReference type="PANTHER" id="PTHR23502:SF5">
    <property type="entry name" value="QUINIDINE RESISTANCE PROTEIN 3"/>
    <property type="match status" value="1"/>
</dbReference>